<keyword evidence="3" id="KW-1185">Reference proteome</keyword>
<accession>M5EZB2</accession>
<reference evidence="2 3" key="1">
    <citation type="submission" date="2013-02" db="EMBL/GenBank/DDBJ databases">
        <authorList>
            <person name="Genoscope - CEA"/>
        </authorList>
    </citation>
    <scope>NUCLEOTIDE SEQUENCE [LARGE SCALE GENOMIC DNA]</scope>
    <source>
        <strain evidence="2 3">STM 2683</strain>
    </source>
</reference>
<proteinExistence type="predicted"/>
<evidence type="ECO:0000313" key="2">
    <source>
        <dbReference type="EMBL" id="CCV09398.1"/>
    </source>
</evidence>
<comment type="caution">
    <text evidence="2">The sequence shown here is derived from an EMBL/GenBank/DDBJ whole genome shotgun (WGS) entry which is preliminary data.</text>
</comment>
<feature type="transmembrane region" description="Helical" evidence="1">
    <location>
        <begin position="187"/>
        <end position="208"/>
    </location>
</feature>
<dbReference type="eggNOG" id="COG4944">
    <property type="taxonomic scope" value="Bacteria"/>
</dbReference>
<protein>
    <recommendedName>
        <fullName evidence="4">Transmembrane protein</fullName>
    </recommendedName>
</protein>
<feature type="transmembrane region" description="Helical" evidence="1">
    <location>
        <begin position="58"/>
        <end position="79"/>
    </location>
</feature>
<dbReference type="RefSeq" id="WP_008878250.1">
    <property type="nucleotide sequence ID" value="NZ_CAUM01000173.1"/>
</dbReference>
<feature type="transmembrane region" description="Helical" evidence="1">
    <location>
        <begin position="155"/>
        <end position="175"/>
    </location>
</feature>
<evidence type="ECO:0000313" key="3">
    <source>
        <dbReference type="Proteomes" id="UP000012062"/>
    </source>
</evidence>
<dbReference type="STRING" id="1297569.MESS2_p100005"/>
<keyword evidence="1" id="KW-1133">Transmembrane helix</keyword>
<evidence type="ECO:0000256" key="1">
    <source>
        <dbReference type="SAM" id="Phobius"/>
    </source>
</evidence>
<organism evidence="2 3">
    <name type="scientific">Mesorhizobium metallidurans STM 2683</name>
    <dbReference type="NCBI Taxonomy" id="1297569"/>
    <lineage>
        <taxon>Bacteria</taxon>
        <taxon>Pseudomonadati</taxon>
        <taxon>Pseudomonadota</taxon>
        <taxon>Alphaproteobacteria</taxon>
        <taxon>Hyphomicrobiales</taxon>
        <taxon>Phyllobacteriaceae</taxon>
        <taxon>Mesorhizobium</taxon>
    </lineage>
</organism>
<dbReference type="OrthoDB" id="9816468at2"/>
<dbReference type="InterPro" id="IPR009495">
    <property type="entry name" value="NrsF"/>
</dbReference>
<evidence type="ECO:0008006" key="4">
    <source>
        <dbReference type="Google" id="ProtNLM"/>
    </source>
</evidence>
<dbReference type="EMBL" id="CAUM01000173">
    <property type="protein sequence ID" value="CCV09398.1"/>
    <property type="molecule type" value="Genomic_DNA"/>
</dbReference>
<name>M5EZB2_9HYPH</name>
<dbReference type="Pfam" id="PF06532">
    <property type="entry name" value="NrsF"/>
    <property type="match status" value="1"/>
</dbReference>
<dbReference type="AlphaFoldDB" id="M5EZB2"/>
<sequence>MDTNELIKALAADSQKLMPLSRAWWSAAGLAVVLSAAIVFATLTPRPDIAIAAETPRFLFKIIFAVTLAASAFGVVRALSRPGAEWRMAMPYLAAAPALLATAVIVELLLQPDAWAVGMMGANGPACLFALLLVGLGPLAVILAALRHGAPASPAIAGAVAGLLAGGIAAIFYAAHCPDDSPLFVALWYTLAIAALTILGATVAHRLIRW</sequence>
<feature type="transmembrane region" description="Helical" evidence="1">
    <location>
        <begin position="23"/>
        <end position="43"/>
    </location>
</feature>
<keyword evidence="1" id="KW-0812">Transmembrane</keyword>
<gene>
    <name evidence="2" type="ORF">MESS2_p100005</name>
</gene>
<feature type="transmembrane region" description="Helical" evidence="1">
    <location>
        <begin position="91"/>
        <end position="110"/>
    </location>
</feature>
<dbReference type="Proteomes" id="UP000012062">
    <property type="component" value="Unassembled WGS sequence"/>
</dbReference>
<feature type="transmembrane region" description="Helical" evidence="1">
    <location>
        <begin position="122"/>
        <end position="143"/>
    </location>
</feature>
<keyword evidence="1" id="KW-0472">Membrane</keyword>